<gene>
    <name evidence="1" type="ORF">SAMN02194393_01570</name>
</gene>
<dbReference type="RefSeq" id="WP_244282026.1">
    <property type="nucleotide sequence ID" value="NZ_FUZT01000003.1"/>
</dbReference>
<organism evidence="1 2">
    <name type="scientific">Maledivibacter halophilus</name>
    <dbReference type="NCBI Taxonomy" id="36842"/>
    <lineage>
        <taxon>Bacteria</taxon>
        <taxon>Bacillati</taxon>
        <taxon>Bacillota</taxon>
        <taxon>Clostridia</taxon>
        <taxon>Peptostreptococcales</taxon>
        <taxon>Caminicellaceae</taxon>
        <taxon>Maledivibacter</taxon>
    </lineage>
</organism>
<dbReference type="Proteomes" id="UP000190285">
    <property type="component" value="Unassembled WGS sequence"/>
</dbReference>
<dbReference type="EMBL" id="FUZT01000003">
    <property type="protein sequence ID" value="SKC57914.1"/>
    <property type="molecule type" value="Genomic_DNA"/>
</dbReference>
<keyword evidence="2" id="KW-1185">Reference proteome</keyword>
<name>A0A1T5K2V3_9FIRM</name>
<evidence type="ECO:0000313" key="1">
    <source>
        <dbReference type="EMBL" id="SKC57914.1"/>
    </source>
</evidence>
<accession>A0A1T5K2V3</accession>
<protein>
    <submittedName>
        <fullName evidence="1">Uncharacterized protein</fullName>
    </submittedName>
</protein>
<evidence type="ECO:0000313" key="2">
    <source>
        <dbReference type="Proteomes" id="UP000190285"/>
    </source>
</evidence>
<proteinExistence type="predicted"/>
<dbReference type="AlphaFoldDB" id="A0A1T5K2V3"/>
<sequence>MSKEKIIKELKNYRETMPRQTLKTIRGQAIAGDIEGASKGFNKEIKKLEGRSVEDCFAYTSRGCKALKVKNCQGCNFYKTKEEAEAGRIKVMERIMSLDKDRRDHIIETYYGGKMGGNLDEC</sequence>
<reference evidence="1 2" key="1">
    <citation type="submission" date="2017-02" db="EMBL/GenBank/DDBJ databases">
        <authorList>
            <person name="Peterson S.W."/>
        </authorList>
    </citation>
    <scope>NUCLEOTIDE SEQUENCE [LARGE SCALE GENOMIC DNA]</scope>
    <source>
        <strain evidence="1 2">M1</strain>
    </source>
</reference>
<dbReference type="STRING" id="36842.SAMN02194393_01570"/>